<dbReference type="OrthoDB" id="8265606at2"/>
<reference evidence="1 2" key="1">
    <citation type="submission" date="2014-03" db="EMBL/GenBank/DDBJ databases">
        <title>Bradyrhizobium valentinum sp. nov., isolated from effective nodules of Lupinus mariae-josephae, a lupine endemic of basic-lime soils in Eastern Spain.</title>
        <authorList>
            <person name="Duran D."/>
            <person name="Rey L."/>
            <person name="Navarro A."/>
            <person name="Busquets A."/>
            <person name="Imperial J."/>
            <person name="Ruiz-Argueso T."/>
        </authorList>
    </citation>
    <scope>NUCLEOTIDE SEQUENCE [LARGE SCALE GENOMIC DNA]</scope>
    <source>
        <strain evidence="1 2">Ro19</strain>
    </source>
</reference>
<evidence type="ECO:0000313" key="1">
    <source>
        <dbReference type="EMBL" id="KRR21907.1"/>
    </source>
</evidence>
<keyword evidence="2" id="KW-1185">Reference proteome</keyword>
<dbReference type="Proteomes" id="UP000052023">
    <property type="component" value="Unassembled WGS sequence"/>
</dbReference>
<protein>
    <submittedName>
        <fullName evidence="1">Uncharacterized protein</fullName>
    </submittedName>
</protein>
<dbReference type="EMBL" id="LLYA01000170">
    <property type="protein sequence ID" value="KRR21907.1"/>
    <property type="molecule type" value="Genomic_DNA"/>
</dbReference>
<proteinExistence type="predicted"/>
<evidence type="ECO:0000313" key="2">
    <source>
        <dbReference type="Proteomes" id="UP000052023"/>
    </source>
</evidence>
<comment type="caution">
    <text evidence="1">The sequence shown here is derived from an EMBL/GenBank/DDBJ whole genome shotgun (WGS) entry which is preliminary data.</text>
</comment>
<organism evidence="1 2">
    <name type="scientific">Bradyrhizobium retamae</name>
    <dbReference type="NCBI Taxonomy" id="1300035"/>
    <lineage>
        <taxon>Bacteria</taxon>
        <taxon>Pseudomonadati</taxon>
        <taxon>Pseudomonadota</taxon>
        <taxon>Alphaproteobacteria</taxon>
        <taxon>Hyphomicrobiales</taxon>
        <taxon>Nitrobacteraceae</taxon>
        <taxon>Bradyrhizobium</taxon>
    </lineage>
</organism>
<sequence length="138" mass="14123">MTTNTPGSTARQYAAQLVHYARIAVNHGDKGIAAGVLKQWLPKGAVVIGTDVQIVEAFNAGTTNVLTVGLAGVANNLVAAGDADEAAVALTQNVKPTGTALGPLSADHRVSVHYTHTGTAPTTGKAIIIIKYVPDNDL</sequence>
<name>A0A0R3MW10_9BRAD</name>
<dbReference type="RefSeq" id="WP_057845800.1">
    <property type="nucleotide sequence ID" value="NZ_LLYA01000170.1"/>
</dbReference>
<dbReference type="AlphaFoldDB" id="A0A0R3MW10"/>
<accession>A0A0R3MW10</accession>
<gene>
    <name evidence="1" type="ORF">CQ13_07680</name>
</gene>